<protein>
    <submittedName>
        <fullName evidence="1">Uncharacterized protein</fullName>
    </submittedName>
</protein>
<dbReference type="AlphaFoldDB" id="A0A0D1YVC7"/>
<dbReference type="GeneID" id="27312351"/>
<keyword evidence="2" id="KW-1185">Reference proteome</keyword>
<accession>A0A0D1YVC7</accession>
<reference evidence="1 2" key="1">
    <citation type="submission" date="2015-01" db="EMBL/GenBank/DDBJ databases">
        <title>The Genome Sequence of Ochroconis gallopava CBS43764.</title>
        <authorList>
            <consortium name="The Broad Institute Genomics Platform"/>
            <person name="Cuomo C."/>
            <person name="de Hoog S."/>
            <person name="Gorbushina A."/>
            <person name="Stielow B."/>
            <person name="Teixiera M."/>
            <person name="Abouelleil A."/>
            <person name="Chapman S.B."/>
            <person name="Priest M."/>
            <person name="Young S.K."/>
            <person name="Wortman J."/>
            <person name="Nusbaum C."/>
            <person name="Birren B."/>
        </authorList>
    </citation>
    <scope>NUCLEOTIDE SEQUENCE [LARGE SCALE GENOMIC DNA]</scope>
    <source>
        <strain evidence="1 2">CBS 43764</strain>
    </source>
</reference>
<sequence>MSPQSQWNLLSHMKSLHLINAARMTVHPAAYKAEVHDWCVMEVATQRTVTLLEKHRVFGIKITQVALKFLRHQQDVPSPPYFEGWEIHLCPSPRWVHGFLFPHQRWALKHHFSRGRYLISLSNTPFPLYMLSFTQKKQSGERSEEAPATKDTASDVSVRSIFRDFDGEWACLGPKPAAFEDEWKYYIVLGEAKAKLPAHLKVGRR</sequence>
<evidence type="ECO:0000313" key="2">
    <source>
        <dbReference type="Proteomes" id="UP000053259"/>
    </source>
</evidence>
<dbReference type="VEuPathDB" id="FungiDB:PV09_04378"/>
<name>A0A0D1YVC7_9PEZI</name>
<dbReference type="Proteomes" id="UP000053259">
    <property type="component" value="Unassembled WGS sequence"/>
</dbReference>
<evidence type="ECO:0000313" key="1">
    <source>
        <dbReference type="EMBL" id="KIW04632.1"/>
    </source>
</evidence>
<dbReference type="InParanoid" id="A0A0D1YVC7"/>
<organism evidence="1 2">
    <name type="scientific">Verruconis gallopava</name>
    <dbReference type="NCBI Taxonomy" id="253628"/>
    <lineage>
        <taxon>Eukaryota</taxon>
        <taxon>Fungi</taxon>
        <taxon>Dikarya</taxon>
        <taxon>Ascomycota</taxon>
        <taxon>Pezizomycotina</taxon>
        <taxon>Dothideomycetes</taxon>
        <taxon>Pleosporomycetidae</taxon>
        <taxon>Venturiales</taxon>
        <taxon>Sympoventuriaceae</taxon>
        <taxon>Verruconis</taxon>
    </lineage>
</organism>
<dbReference type="EMBL" id="KN847540">
    <property type="protein sequence ID" value="KIW04632.1"/>
    <property type="molecule type" value="Genomic_DNA"/>
</dbReference>
<dbReference type="RefSeq" id="XP_016214501.1">
    <property type="nucleotide sequence ID" value="XM_016357709.1"/>
</dbReference>
<gene>
    <name evidence="1" type="ORF">PV09_04378</name>
</gene>
<proteinExistence type="predicted"/>
<dbReference type="HOGENOM" id="CLU_1338455_0_0_1"/>